<dbReference type="PANTHER" id="PTHR46082:SF6">
    <property type="entry name" value="AAA+ ATPASE DOMAIN-CONTAINING PROTEIN-RELATED"/>
    <property type="match status" value="1"/>
</dbReference>
<proteinExistence type="predicted"/>
<protein>
    <submittedName>
        <fullName evidence="3">Tetratricopeptide repeat protein</fullName>
    </submittedName>
</protein>
<dbReference type="EMBL" id="JAGFWR010000024">
    <property type="protein sequence ID" value="MBO4164420.1"/>
    <property type="molecule type" value="Genomic_DNA"/>
</dbReference>
<comment type="caution">
    <text evidence="3">The sequence shown here is derived from an EMBL/GenBank/DDBJ whole genome shotgun (WGS) entry which is preliminary data.</text>
</comment>
<dbReference type="PANTHER" id="PTHR46082">
    <property type="entry name" value="ATP/GTP-BINDING PROTEIN-RELATED"/>
    <property type="match status" value="1"/>
</dbReference>
<organism evidence="3 4">
    <name type="scientific">Micromonospora antibiotica</name>
    <dbReference type="NCBI Taxonomy" id="2807623"/>
    <lineage>
        <taxon>Bacteria</taxon>
        <taxon>Bacillati</taxon>
        <taxon>Actinomycetota</taxon>
        <taxon>Actinomycetes</taxon>
        <taxon>Micromonosporales</taxon>
        <taxon>Micromonosporaceae</taxon>
        <taxon>Micromonospora</taxon>
    </lineage>
</organism>
<dbReference type="Gene3D" id="1.25.40.10">
    <property type="entry name" value="Tetratricopeptide repeat domain"/>
    <property type="match status" value="3"/>
</dbReference>
<evidence type="ECO:0000256" key="1">
    <source>
        <dbReference type="SAM" id="MobiDB-lite"/>
    </source>
</evidence>
<dbReference type="SUPFAM" id="SSF52540">
    <property type="entry name" value="P-loop containing nucleoside triphosphate hydrolases"/>
    <property type="match status" value="1"/>
</dbReference>
<evidence type="ECO:0000259" key="2">
    <source>
        <dbReference type="Pfam" id="PF00931"/>
    </source>
</evidence>
<dbReference type="Gene3D" id="3.40.50.300">
    <property type="entry name" value="P-loop containing nucleotide triphosphate hydrolases"/>
    <property type="match status" value="1"/>
</dbReference>
<dbReference type="RefSeq" id="WP_208569959.1">
    <property type="nucleotide sequence ID" value="NZ_JAGFWR010000024.1"/>
</dbReference>
<name>A0ABS3VFK1_9ACTN</name>
<feature type="region of interest" description="Disordered" evidence="1">
    <location>
        <begin position="1"/>
        <end position="26"/>
    </location>
</feature>
<dbReference type="Pfam" id="PF13374">
    <property type="entry name" value="TPR_10"/>
    <property type="match status" value="6"/>
</dbReference>
<dbReference type="InterPro" id="IPR053137">
    <property type="entry name" value="NLR-like"/>
</dbReference>
<gene>
    <name evidence="3" type="ORF">JQN83_26935</name>
</gene>
<reference evidence="3 4" key="1">
    <citation type="submission" date="2021-03" db="EMBL/GenBank/DDBJ databases">
        <authorList>
            <person name="Lee D.-H."/>
        </authorList>
    </citation>
    <scope>NUCLEOTIDE SEQUENCE [LARGE SCALE GENOMIC DNA]</scope>
    <source>
        <strain evidence="3 4">MMS20-R2-23</strain>
    </source>
</reference>
<evidence type="ECO:0000313" key="3">
    <source>
        <dbReference type="EMBL" id="MBO4164420.1"/>
    </source>
</evidence>
<dbReference type="Proteomes" id="UP000671399">
    <property type="component" value="Unassembled WGS sequence"/>
</dbReference>
<keyword evidence="4" id="KW-1185">Reference proteome</keyword>
<evidence type="ECO:0000313" key="4">
    <source>
        <dbReference type="Proteomes" id="UP000671399"/>
    </source>
</evidence>
<accession>A0ABS3VFK1</accession>
<feature type="domain" description="NB-ARC" evidence="2">
    <location>
        <begin position="85"/>
        <end position="221"/>
    </location>
</feature>
<dbReference type="SUPFAM" id="SSF48452">
    <property type="entry name" value="TPR-like"/>
    <property type="match status" value="2"/>
</dbReference>
<dbReference type="InterPro" id="IPR027417">
    <property type="entry name" value="P-loop_NTPase"/>
</dbReference>
<dbReference type="InterPro" id="IPR002182">
    <property type="entry name" value="NB-ARC"/>
</dbReference>
<sequence length="816" mass="87523">MIFGRRKPDQPRPVNASAPASIAIGGDARGPVNATVHLHQPRQVTWPHQVGVVPPLAHCRQERAADQALDAAVAGGGVVLCQVTAGLGGVGKTQLAAALTHRLWNRRELDLLVWVSATSRSAVVTAFAQASLDVTGVEDTDADQASGRFLAWLATTTRRWLVVFDDVTDPNDLQRLWPPATGTGRTVVTTRSTDNALTAGRQRINVSVFTSAESLAYLTAKLGGDRDRLDQASDLAEDLGHLPLALSQAAAYILDRANMTCASYRRRLADRRRQLAALAPRVLPDDYPYPVAVTWSLSIDRADTFLPAGLARPVLELAALLDPNGMPLTVFTTPTVLLYLGTRTGRHVEDDDVTDALDNLARLSLVIIDPASGTVAVHGLLQRVVREATFTDHALWLALTAADALNHIWPQIERGQEHAQALRANTAVLRSHAEPLLWDRTLGNHQVLFTAGNSLGATGQVTAAIDHFHTLHTTAIEHVGPDHPLILSLRDRLAHWRGEAGDYAGAADAYEELLVDAVRILGPDHPQTLSIRGNLAIWRREAGDGAHTAAVLEELLADSLATVGLDDQARLAIRSNLAAAQGDAGDPAGAATAFKELLEDMQRILGPEHPHTLGTRNNLAHWRGEAGDVIGAATALKDALGDMQRILGPEHPLTLQTRNNLALRRGEAGDVIGAATALKDALGDIERILGPEHPVTLQTRSNLAHWRDEAGDILATRSKIARRRGEAGDPAGAAAAYEELLADAVRILGPDHRNTLGTRNNLAVWRGLAGDPAGAAAACEELLVDCLRILGSDHPITAATRITLAHWRGESRRRSR</sequence>
<dbReference type="InterPro" id="IPR011990">
    <property type="entry name" value="TPR-like_helical_dom_sf"/>
</dbReference>
<dbReference type="Pfam" id="PF00931">
    <property type="entry name" value="NB-ARC"/>
    <property type="match status" value="1"/>
</dbReference>
<feature type="compositionally biased region" description="Basic and acidic residues" evidence="1">
    <location>
        <begin position="1"/>
        <end position="10"/>
    </location>
</feature>